<evidence type="ECO:0000256" key="1">
    <source>
        <dbReference type="ARBA" id="ARBA00000085"/>
    </source>
</evidence>
<gene>
    <name evidence="10" type="ORF">D0X99_14405</name>
</gene>
<protein>
    <recommendedName>
        <fullName evidence="2">histidine kinase</fullName>
        <ecNumber evidence="2">2.7.13.3</ecNumber>
    </recommendedName>
</protein>
<evidence type="ECO:0000313" key="11">
    <source>
        <dbReference type="Proteomes" id="UP000283522"/>
    </source>
</evidence>
<keyword evidence="4" id="KW-0808">Transferase</keyword>
<dbReference type="Gene3D" id="3.30.565.10">
    <property type="entry name" value="Histidine kinase-like ATPase, C-terminal domain"/>
    <property type="match status" value="1"/>
</dbReference>
<dbReference type="Proteomes" id="UP000283522">
    <property type="component" value="Unassembled WGS sequence"/>
</dbReference>
<name>A0A418PPI5_9BACT</name>
<dbReference type="Gene3D" id="1.10.287.130">
    <property type="match status" value="1"/>
</dbReference>
<keyword evidence="5 8" id="KW-0812">Transmembrane</keyword>
<dbReference type="PANTHER" id="PTHR45436:SF5">
    <property type="entry name" value="SENSOR HISTIDINE KINASE TRCS"/>
    <property type="match status" value="1"/>
</dbReference>
<dbReference type="Pfam" id="PF02518">
    <property type="entry name" value="HATPase_c"/>
    <property type="match status" value="1"/>
</dbReference>
<keyword evidence="11" id="KW-1185">Reference proteome</keyword>
<evidence type="ECO:0000256" key="8">
    <source>
        <dbReference type="SAM" id="Phobius"/>
    </source>
</evidence>
<dbReference type="CDD" id="cd00082">
    <property type="entry name" value="HisKA"/>
    <property type="match status" value="1"/>
</dbReference>
<comment type="catalytic activity">
    <reaction evidence="1">
        <text>ATP + protein L-histidine = ADP + protein N-phospho-L-histidine.</text>
        <dbReference type="EC" id="2.7.13.3"/>
    </reaction>
</comment>
<organism evidence="10 11">
    <name type="scientific">Algoriphagus lacus</name>
    <dbReference type="NCBI Taxonomy" id="2056311"/>
    <lineage>
        <taxon>Bacteria</taxon>
        <taxon>Pseudomonadati</taxon>
        <taxon>Bacteroidota</taxon>
        <taxon>Cytophagia</taxon>
        <taxon>Cytophagales</taxon>
        <taxon>Cyclobacteriaceae</taxon>
        <taxon>Algoriphagus</taxon>
    </lineage>
</organism>
<feature type="domain" description="Histidine kinase" evidence="9">
    <location>
        <begin position="229"/>
        <end position="440"/>
    </location>
</feature>
<dbReference type="OrthoDB" id="1522504at2"/>
<dbReference type="InterPro" id="IPR036890">
    <property type="entry name" value="HATPase_C_sf"/>
</dbReference>
<dbReference type="InterPro" id="IPR050428">
    <property type="entry name" value="TCS_sensor_his_kinase"/>
</dbReference>
<keyword evidence="6 10" id="KW-0418">Kinase</keyword>
<dbReference type="SMART" id="SM00387">
    <property type="entry name" value="HATPase_c"/>
    <property type="match status" value="1"/>
</dbReference>
<dbReference type="Pfam" id="PF00512">
    <property type="entry name" value="HisKA"/>
    <property type="match status" value="1"/>
</dbReference>
<reference evidence="10 11" key="1">
    <citation type="submission" date="2018-09" db="EMBL/GenBank/DDBJ databases">
        <authorList>
            <person name="Wang X."/>
            <person name="Du Z."/>
        </authorList>
    </citation>
    <scope>NUCLEOTIDE SEQUENCE [LARGE SCALE GENOMIC DNA]</scope>
    <source>
        <strain evidence="10 11">N3</strain>
    </source>
</reference>
<evidence type="ECO:0000259" key="9">
    <source>
        <dbReference type="PROSITE" id="PS50109"/>
    </source>
</evidence>
<dbReference type="SUPFAM" id="SSF55874">
    <property type="entry name" value="ATPase domain of HSP90 chaperone/DNA topoisomerase II/histidine kinase"/>
    <property type="match status" value="1"/>
</dbReference>
<dbReference type="EC" id="2.7.13.3" evidence="2"/>
<comment type="caution">
    <text evidence="10">The sequence shown here is derived from an EMBL/GenBank/DDBJ whole genome shotgun (WGS) entry which is preliminary data.</text>
</comment>
<evidence type="ECO:0000313" key="10">
    <source>
        <dbReference type="EMBL" id="RIW13999.1"/>
    </source>
</evidence>
<dbReference type="RefSeq" id="WP_119478542.1">
    <property type="nucleotide sequence ID" value="NZ_QXML01000007.1"/>
</dbReference>
<evidence type="ECO:0000256" key="4">
    <source>
        <dbReference type="ARBA" id="ARBA00022679"/>
    </source>
</evidence>
<dbReference type="EMBL" id="QXML01000007">
    <property type="protein sequence ID" value="RIW13999.1"/>
    <property type="molecule type" value="Genomic_DNA"/>
</dbReference>
<proteinExistence type="predicted"/>
<evidence type="ECO:0000256" key="7">
    <source>
        <dbReference type="ARBA" id="ARBA00022989"/>
    </source>
</evidence>
<dbReference type="InterPro" id="IPR005467">
    <property type="entry name" value="His_kinase_dom"/>
</dbReference>
<dbReference type="SMART" id="SM00388">
    <property type="entry name" value="HisKA"/>
    <property type="match status" value="1"/>
</dbReference>
<dbReference type="GO" id="GO:0005886">
    <property type="term" value="C:plasma membrane"/>
    <property type="evidence" value="ECO:0007669"/>
    <property type="project" value="TreeGrafter"/>
</dbReference>
<dbReference type="PROSITE" id="PS50109">
    <property type="entry name" value="HIS_KIN"/>
    <property type="match status" value="1"/>
</dbReference>
<feature type="transmembrane region" description="Helical" evidence="8">
    <location>
        <begin position="142"/>
        <end position="161"/>
    </location>
</feature>
<dbReference type="GO" id="GO:0000155">
    <property type="term" value="F:phosphorelay sensor kinase activity"/>
    <property type="evidence" value="ECO:0007669"/>
    <property type="project" value="InterPro"/>
</dbReference>
<sequence length="440" mass="50296">MKLFHKLLIFNLLGKGLFLLLFLMSGPYLLRYFILKNTDRQLIQKKAEVLELIEADGIESFISNENPEEGFGSYNILKEEYILLEKVDAGTVLQDSLSSVERIIEGEEISYRVYADLLDINGEIYLLEVGRSLSTIEQIESIFFRIAIGILFLFLGLSFILDSAISKRIMAPFNRIIRTKISQINEPQEFNDLPISSTTLEFEILDQAISEMMKRIQKSFNQERIFISHASHELKTPISVLQSKVEALFVDENLNAYQSEKLMEMQDSLQKMKKSVNALLLLSKVNNAQFLKTEEVDLAKILHDLIDDWGEIAENRGIKLSHGKIDPFVFKNTNHSLCTMMIQNGLSNAVKYVSEEGEIWISGLRHPDRYEIRIENDGEGIDEKLLEQVRNGLVFLKDVNKEKSGFGLQIMHRIATFLAVRIQLSSQDGKTTLVFSFPVS</sequence>
<accession>A0A418PPI5</accession>
<dbReference type="AlphaFoldDB" id="A0A418PPI5"/>
<dbReference type="SUPFAM" id="SSF47384">
    <property type="entry name" value="Homodimeric domain of signal transducing histidine kinase"/>
    <property type="match status" value="1"/>
</dbReference>
<keyword evidence="3" id="KW-0597">Phosphoprotein</keyword>
<keyword evidence="8" id="KW-0472">Membrane</keyword>
<evidence type="ECO:0000256" key="5">
    <source>
        <dbReference type="ARBA" id="ARBA00022692"/>
    </source>
</evidence>
<dbReference type="InterPro" id="IPR036097">
    <property type="entry name" value="HisK_dim/P_sf"/>
</dbReference>
<evidence type="ECO:0000256" key="6">
    <source>
        <dbReference type="ARBA" id="ARBA00022777"/>
    </source>
</evidence>
<dbReference type="InterPro" id="IPR003594">
    <property type="entry name" value="HATPase_dom"/>
</dbReference>
<keyword evidence="7 8" id="KW-1133">Transmembrane helix</keyword>
<evidence type="ECO:0000256" key="3">
    <source>
        <dbReference type="ARBA" id="ARBA00022553"/>
    </source>
</evidence>
<feature type="transmembrane region" description="Helical" evidence="8">
    <location>
        <begin position="7"/>
        <end position="30"/>
    </location>
</feature>
<evidence type="ECO:0000256" key="2">
    <source>
        <dbReference type="ARBA" id="ARBA00012438"/>
    </source>
</evidence>
<dbReference type="InterPro" id="IPR003661">
    <property type="entry name" value="HisK_dim/P_dom"/>
</dbReference>
<dbReference type="PANTHER" id="PTHR45436">
    <property type="entry name" value="SENSOR HISTIDINE KINASE YKOH"/>
    <property type="match status" value="1"/>
</dbReference>